<dbReference type="AlphaFoldDB" id="A0A2P2NDP0"/>
<proteinExistence type="predicted"/>
<organism evidence="1">
    <name type="scientific">Rhizophora mucronata</name>
    <name type="common">Asiatic mangrove</name>
    <dbReference type="NCBI Taxonomy" id="61149"/>
    <lineage>
        <taxon>Eukaryota</taxon>
        <taxon>Viridiplantae</taxon>
        <taxon>Streptophyta</taxon>
        <taxon>Embryophyta</taxon>
        <taxon>Tracheophyta</taxon>
        <taxon>Spermatophyta</taxon>
        <taxon>Magnoliopsida</taxon>
        <taxon>eudicotyledons</taxon>
        <taxon>Gunneridae</taxon>
        <taxon>Pentapetalae</taxon>
        <taxon>rosids</taxon>
        <taxon>fabids</taxon>
        <taxon>Malpighiales</taxon>
        <taxon>Rhizophoraceae</taxon>
        <taxon>Rhizophora</taxon>
    </lineage>
</organism>
<evidence type="ECO:0000313" key="1">
    <source>
        <dbReference type="EMBL" id="MBX40592.1"/>
    </source>
</evidence>
<reference evidence="1" key="1">
    <citation type="submission" date="2018-02" db="EMBL/GenBank/DDBJ databases">
        <title>Rhizophora mucronata_Transcriptome.</title>
        <authorList>
            <person name="Meera S.P."/>
            <person name="Sreeshan A."/>
            <person name="Augustine A."/>
        </authorList>
    </citation>
    <scope>NUCLEOTIDE SEQUENCE</scope>
    <source>
        <tissue evidence="1">Leaf</tissue>
    </source>
</reference>
<accession>A0A2P2NDP0</accession>
<dbReference type="EMBL" id="GGEC01060108">
    <property type="protein sequence ID" value="MBX40592.1"/>
    <property type="molecule type" value="Transcribed_RNA"/>
</dbReference>
<name>A0A2P2NDP0_RHIMU</name>
<sequence length="58" mass="6640">MILVHKCRISLSVANSEWEEKRGSLLASCPKFVLCHCLVVKHFPIPCSHIIFVPFLDF</sequence>
<protein>
    <submittedName>
        <fullName evidence="1">Uncharacterized protein</fullName>
    </submittedName>
</protein>